<keyword evidence="1" id="KW-0732">Signal</keyword>
<feature type="signal peptide" evidence="1">
    <location>
        <begin position="1"/>
        <end position="20"/>
    </location>
</feature>
<gene>
    <name evidence="2" type="ORF">PF008_g14956</name>
</gene>
<evidence type="ECO:0000256" key="1">
    <source>
        <dbReference type="SAM" id="SignalP"/>
    </source>
</evidence>
<protein>
    <recommendedName>
        <fullName evidence="4">LRRNT domain-containing protein</fullName>
    </recommendedName>
</protein>
<organism evidence="2 3">
    <name type="scientific">Phytophthora fragariae</name>
    <dbReference type="NCBI Taxonomy" id="53985"/>
    <lineage>
        <taxon>Eukaryota</taxon>
        <taxon>Sar</taxon>
        <taxon>Stramenopiles</taxon>
        <taxon>Oomycota</taxon>
        <taxon>Peronosporomycetes</taxon>
        <taxon>Peronosporales</taxon>
        <taxon>Peronosporaceae</taxon>
        <taxon>Phytophthora</taxon>
    </lineage>
</organism>
<evidence type="ECO:0008006" key="4">
    <source>
        <dbReference type="Google" id="ProtNLM"/>
    </source>
</evidence>
<reference evidence="2 3" key="1">
    <citation type="submission" date="2018-09" db="EMBL/GenBank/DDBJ databases">
        <title>Genomic investigation of the strawberry pathogen Phytophthora fragariae indicates pathogenicity is determined by transcriptional variation in three key races.</title>
        <authorList>
            <person name="Adams T.M."/>
            <person name="Armitage A.D."/>
            <person name="Sobczyk M.K."/>
            <person name="Bates H.J."/>
            <person name="Dunwell J.M."/>
            <person name="Nellist C.F."/>
            <person name="Harrison R.J."/>
        </authorList>
    </citation>
    <scope>NUCLEOTIDE SEQUENCE [LARGE SCALE GENOMIC DNA]</scope>
    <source>
        <strain evidence="2 3">NOV-77</strain>
    </source>
</reference>
<evidence type="ECO:0000313" key="2">
    <source>
        <dbReference type="EMBL" id="KAE9332416.1"/>
    </source>
</evidence>
<dbReference type="AlphaFoldDB" id="A0A6G0RFJ3"/>
<comment type="caution">
    <text evidence="2">The sequence shown here is derived from an EMBL/GenBank/DDBJ whole genome shotgun (WGS) entry which is preliminary data.</text>
</comment>
<sequence>MKFSALLTAILVTMMYLVAAQTVDNSTSTPSSCNELCEDFDQYCEISTGVSRGLRTTASASTRPRGRSRMFPYHSYRRWGNVVHFRLGA</sequence>
<accession>A0A6G0RFJ3</accession>
<feature type="chain" id="PRO_5026311020" description="LRRNT domain-containing protein" evidence="1">
    <location>
        <begin position="21"/>
        <end position="89"/>
    </location>
</feature>
<proteinExistence type="predicted"/>
<evidence type="ECO:0000313" key="3">
    <source>
        <dbReference type="Proteomes" id="UP000486351"/>
    </source>
</evidence>
<name>A0A6G0RFJ3_9STRA</name>
<dbReference type="Proteomes" id="UP000486351">
    <property type="component" value="Unassembled WGS sequence"/>
</dbReference>
<dbReference type="EMBL" id="QXFY01000950">
    <property type="protein sequence ID" value="KAE9332416.1"/>
    <property type="molecule type" value="Genomic_DNA"/>
</dbReference>